<keyword evidence="7" id="KW-1185">Reference proteome</keyword>
<keyword evidence="2" id="KW-0677">Repeat</keyword>
<sequence length="463" mass="51061">MMPHSTTAAARHNRISGRIGMNNLAAMTSSFSTLILLLLLLASNDIALASSASSSSDELLDAKAIDMARRIIQQVKDYSNNNNVEQHPSSPSPPSSSSWKMILRVLEKSFLGDEAEVEEDDNDNNYSSSTNEANARIKALQWLTLDYEKSSSSSTSRHHHKVPEYYESGLLDRYALATIYYATNGEDWIYDTNDDDTPFLSPTSHLQWAGVNGNNHDGHVSMLDLSHRNLVSSTFLPLEIVLLSPTLELLWLSDNTGLSGSLPYYIGDFTSLSSLSIYQTSMSGTLPESLYNLPKLSSLRIYKSNFTGGISSNIGKLSGALRWLWIHENQFTGRLPEEMGSLSKLEGMTLHGNLFDVVHDVRNDGSVGDADGGDDEVKSNIIPWSVCTNLMSGGELKHLWTDCEEDALLLDDEEEGESKLNASVKACSCCTRCFPRKTRTTKNENERISLSFADDMASDVSVN</sequence>
<name>A0ABD3M2F9_9STRA</name>
<organism evidence="6 7">
    <name type="scientific">Discostella pseudostelligera</name>
    <dbReference type="NCBI Taxonomy" id="259834"/>
    <lineage>
        <taxon>Eukaryota</taxon>
        <taxon>Sar</taxon>
        <taxon>Stramenopiles</taxon>
        <taxon>Ochrophyta</taxon>
        <taxon>Bacillariophyta</taxon>
        <taxon>Coscinodiscophyceae</taxon>
        <taxon>Thalassiosirophycidae</taxon>
        <taxon>Stephanodiscales</taxon>
        <taxon>Stephanodiscaceae</taxon>
        <taxon>Discostella</taxon>
    </lineage>
</organism>
<dbReference type="PANTHER" id="PTHR48056">
    <property type="entry name" value="LRR RECEPTOR-LIKE SERINE/THREONINE-PROTEIN KINASE-RELATED"/>
    <property type="match status" value="1"/>
</dbReference>
<evidence type="ECO:0000313" key="7">
    <source>
        <dbReference type="Proteomes" id="UP001530293"/>
    </source>
</evidence>
<dbReference type="InterPro" id="IPR032675">
    <property type="entry name" value="LRR_dom_sf"/>
</dbReference>
<feature type="region of interest" description="Disordered" evidence="5">
    <location>
        <begin position="79"/>
        <end position="98"/>
    </location>
</feature>
<evidence type="ECO:0008006" key="8">
    <source>
        <dbReference type="Google" id="ProtNLM"/>
    </source>
</evidence>
<dbReference type="PANTHER" id="PTHR48056:SF81">
    <property type="entry name" value="RECEPTOR PROTEIN-TYROSINE KINASE CEPR1"/>
    <property type="match status" value="1"/>
</dbReference>
<evidence type="ECO:0000256" key="3">
    <source>
        <dbReference type="ARBA" id="ARBA00022741"/>
    </source>
</evidence>
<protein>
    <recommendedName>
        <fullName evidence="8">L domain-like protein</fullName>
    </recommendedName>
</protein>
<evidence type="ECO:0000313" key="6">
    <source>
        <dbReference type="EMBL" id="KAL3758148.1"/>
    </source>
</evidence>
<accession>A0ABD3M2F9</accession>
<keyword evidence="4" id="KW-0067">ATP-binding</keyword>
<dbReference type="EMBL" id="JALLBG020000240">
    <property type="protein sequence ID" value="KAL3758148.1"/>
    <property type="molecule type" value="Genomic_DNA"/>
</dbReference>
<dbReference type="AlphaFoldDB" id="A0ABD3M2F9"/>
<evidence type="ECO:0000256" key="5">
    <source>
        <dbReference type="SAM" id="MobiDB-lite"/>
    </source>
</evidence>
<dbReference type="GO" id="GO:0005524">
    <property type="term" value="F:ATP binding"/>
    <property type="evidence" value="ECO:0007669"/>
    <property type="project" value="UniProtKB-KW"/>
</dbReference>
<dbReference type="Proteomes" id="UP001530293">
    <property type="component" value="Unassembled WGS sequence"/>
</dbReference>
<evidence type="ECO:0000256" key="1">
    <source>
        <dbReference type="ARBA" id="ARBA00022614"/>
    </source>
</evidence>
<comment type="caution">
    <text evidence="6">The sequence shown here is derived from an EMBL/GenBank/DDBJ whole genome shotgun (WGS) entry which is preliminary data.</text>
</comment>
<keyword evidence="1" id="KW-0433">Leucine-rich repeat</keyword>
<evidence type="ECO:0000256" key="2">
    <source>
        <dbReference type="ARBA" id="ARBA00022737"/>
    </source>
</evidence>
<dbReference type="InterPro" id="IPR050647">
    <property type="entry name" value="Plant_LRR-RLKs"/>
</dbReference>
<keyword evidence="3" id="KW-0547">Nucleotide-binding</keyword>
<dbReference type="SUPFAM" id="SSF52058">
    <property type="entry name" value="L domain-like"/>
    <property type="match status" value="1"/>
</dbReference>
<gene>
    <name evidence="6" type="ORF">ACHAWU_004229</name>
</gene>
<reference evidence="6 7" key="1">
    <citation type="submission" date="2024-10" db="EMBL/GenBank/DDBJ databases">
        <title>Updated reference genomes for cyclostephanoid diatoms.</title>
        <authorList>
            <person name="Roberts W.R."/>
            <person name="Alverson A.J."/>
        </authorList>
    </citation>
    <scope>NUCLEOTIDE SEQUENCE [LARGE SCALE GENOMIC DNA]</scope>
    <source>
        <strain evidence="6 7">AJA232-27</strain>
    </source>
</reference>
<evidence type="ECO:0000256" key="4">
    <source>
        <dbReference type="ARBA" id="ARBA00022840"/>
    </source>
</evidence>
<dbReference type="Gene3D" id="3.80.10.10">
    <property type="entry name" value="Ribonuclease Inhibitor"/>
    <property type="match status" value="1"/>
</dbReference>
<dbReference type="FunFam" id="3.80.10.10:FF:000041">
    <property type="entry name" value="LRR receptor-like serine/threonine-protein kinase ERECTA"/>
    <property type="match status" value="1"/>
</dbReference>
<proteinExistence type="predicted"/>